<gene>
    <name evidence="1" type="ORF">KH315_09520</name>
</gene>
<sequence>MNVQYKGRQTVNSFGDKLVRPLEPAAIISFTEEEEDKVVAILEETGYDFNIFGEPGFLWAEVAVDGKEDYKDFMKEWKAGKEAYNL</sequence>
<organism evidence="1 2">
    <name type="scientific">Faecalibacterium prausnitzii</name>
    <dbReference type="NCBI Taxonomy" id="853"/>
    <lineage>
        <taxon>Bacteria</taxon>
        <taxon>Bacillati</taxon>
        <taxon>Bacillota</taxon>
        <taxon>Clostridia</taxon>
        <taxon>Eubacteriales</taxon>
        <taxon>Oscillospiraceae</taxon>
        <taxon>Faecalibacterium</taxon>
    </lineage>
</organism>
<protein>
    <submittedName>
        <fullName evidence="1">Uncharacterized protein</fullName>
    </submittedName>
</protein>
<evidence type="ECO:0000313" key="1">
    <source>
        <dbReference type="EMBL" id="MBS6622381.1"/>
    </source>
</evidence>
<comment type="caution">
    <text evidence="1">The sequence shown here is derived from an EMBL/GenBank/DDBJ whole genome shotgun (WGS) entry which is preliminary data.</text>
</comment>
<dbReference type="EMBL" id="JAGZYH010000033">
    <property type="protein sequence ID" value="MBS6622381.1"/>
    <property type="molecule type" value="Genomic_DNA"/>
</dbReference>
<dbReference type="AlphaFoldDB" id="A0A9E1LZZ9"/>
<name>A0A9E1LZZ9_9FIRM</name>
<dbReference type="Proteomes" id="UP000811365">
    <property type="component" value="Unassembled WGS sequence"/>
</dbReference>
<reference evidence="1" key="1">
    <citation type="submission" date="2021-02" db="EMBL/GenBank/DDBJ databases">
        <title>Infant gut strain persistence is associated with maternal origin, phylogeny, and functional potential including surface adhesion and iron acquisition.</title>
        <authorList>
            <person name="Lou Y.C."/>
        </authorList>
    </citation>
    <scope>NUCLEOTIDE SEQUENCE</scope>
    <source>
        <strain evidence="1">L2_039_000G1_dasL2_039_000G1_maxbin2.maxbin.077</strain>
    </source>
</reference>
<proteinExistence type="predicted"/>
<accession>A0A9E1LZZ9</accession>
<evidence type="ECO:0000313" key="2">
    <source>
        <dbReference type="Proteomes" id="UP000811365"/>
    </source>
</evidence>